<protein>
    <recommendedName>
        <fullName evidence="7">Gamma-interferon-inducible lysosomal thiol reductase</fullName>
        <ecNumber evidence="7">1.8.-.-</ecNumber>
    </recommendedName>
    <alternativeName>
        <fullName evidence="7">Gamma-interferon-inducible protein IP-30</fullName>
    </alternativeName>
</protein>
<comment type="function">
    <text evidence="6">Lysosomal thiol reductase that can reduce protein disulfide bonds. May facilitate the complete unfolding of proteins destined for lysosomal degradation. Plays an important role in antigen processing. Facilitates the generation of MHC class II-restricted epitodes from disulfide bond-containing antigen by the endocytic reduction of disulfide bonds. Also facilitates MHC class I-restricted recognition of exogenous antigens containing disulfide bonds by CD8+ T-cells or crosspresentation.</text>
</comment>
<evidence type="ECO:0000256" key="2">
    <source>
        <dbReference type="ARBA" id="ARBA00011615"/>
    </source>
</evidence>
<evidence type="ECO:0000256" key="5">
    <source>
        <dbReference type="ARBA" id="ARBA00023180"/>
    </source>
</evidence>
<name>A0A7K8PLE6_COCCO</name>
<feature type="signal peptide" evidence="8">
    <location>
        <begin position="1"/>
        <end position="21"/>
    </location>
</feature>
<comment type="similarity">
    <text evidence="1 7">Belongs to the GILT family.</text>
</comment>
<feature type="non-terminal residue" evidence="9">
    <location>
        <position position="283"/>
    </location>
</feature>
<comment type="caution">
    <text evidence="9">The sequence shown here is derived from an EMBL/GenBank/DDBJ whole genome shotgun (WGS) entry which is preliminary data.</text>
</comment>
<keyword evidence="7" id="KW-0458">Lysosome</keyword>
<dbReference type="InterPro" id="IPR004911">
    <property type="entry name" value="Interferon-induced_GILT"/>
</dbReference>
<dbReference type="EC" id="1.8.-.-" evidence="7"/>
<feature type="non-terminal residue" evidence="9">
    <location>
        <position position="1"/>
    </location>
</feature>
<comment type="subcellular location">
    <subcellularLocation>
        <location evidence="7">Secreted</location>
    </subcellularLocation>
    <subcellularLocation>
        <location evidence="7">Lysosome</location>
    </subcellularLocation>
</comment>
<dbReference type="GO" id="GO:0005576">
    <property type="term" value="C:extracellular region"/>
    <property type="evidence" value="ECO:0007669"/>
    <property type="project" value="UniProtKB-SubCell"/>
</dbReference>
<proteinExistence type="inferred from homology"/>
<dbReference type="GO" id="GO:0005764">
    <property type="term" value="C:lysosome"/>
    <property type="evidence" value="ECO:0007669"/>
    <property type="project" value="UniProtKB-SubCell"/>
</dbReference>
<dbReference type="AlphaFoldDB" id="A0A7K8PLE6"/>
<comment type="function">
    <text evidence="7">Lysosomal thiol reductase that can reduce protein disulfide bonds. Facilitates the complete unfolding of proteins destined for lysosomal degradation. Plays an important role in antigen processing.</text>
</comment>
<organism evidence="9 10">
    <name type="scientific">Cochlearius cochlearius</name>
    <name type="common">Boat-billed heron</name>
    <dbReference type="NCBI Taxonomy" id="110676"/>
    <lineage>
        <taxon>Eukaryota</taxon>
        <taxon>Metazoa</taxon>
        <taxon>Chordata</taxon>
        <taxon>Craniata</taxon>
        <taxon>Vertebrata</taxon>
        <taxon>Euteleostomi</taxon>
        <taxon>Archelosauria</taxon>
        <taxon>Archosauria</taxon>
        <taxon>Dinosauria</taxon>
        <taxon>Saurischia</taxon>
        <taxon>Theropoda</taxon>
        <taxon>Coelurosauria</taxon>
        <taxon>Aves</taxon>
        <taxon>Neognathae</taxon>
        <taxon>Neoaves</taxon>
        <taxon>Aequornithes</taxon>
        <taxon>Pelecaniformes</taxon>
        <taxon>Ardeidae</taxon>
        <taxon>Cochlearius</taxon>
    </lineage>
</organism>
<keyword evidence="7" id="KW-0676">Redox-active center</keyword>
<keyword evidence="4 7" id="KW-0732">Signal</keyword>
<evidence type="ECO:0000256" key="4">
    <source>
        <dbReference type="ARBA" id="ARBA00022729"/>
    </source>
</evidence>
<dbReference type="Pfam" id="PF03227">
    <property type="entry name" value="GILT"/>
    <property type="match status" value="2"/>
</dbReference>
<dbReference type="EMBL" id="VWPP01000311">
    <property type="protein sequence ID" value="NXE79698.1"/>
    <property type="molecule type" value="Genomic_DNA"/>
</dbReference>
<evidence type="ECO:0000256" key="3">
    <source>
        <dbReference type="ARBA" id="ARBA00022525"/>
    </source>
</evidence>
<evidence type="ECO:0000256" key="7">
    <source>
        <dbReference type="RuleBase" id="RU369109"/>
    </source>
</evidence>
<reference evidence="9 10" key="1">
    <citation type="submission" date="2019-09" db="EMBL/GenBank/DDBJ databases">
        <title>Bird 10,000 Genomes (B10K) Project - Family phase.</title>
        <authorList>
            <person name="Zhang G."/>
        </authorList>
    </citation>
    <scope>NUCLEOTIDE SEQUENCE [LARGE SCALE GENOMIC DNA]</scope>
    <source>
        <strain evidence="9">B10K-CU-031-03</strain>
        <tissue evidence="9">Muscle</tissue>
    </source>
</reference>
<keyword evidence="7" id="KW-0560">Oxidoreductase</keyword>
<keyword evidence="10" id="KW-1185">Reference proteome</keyword>
<sequence>MAPTVLLALLALVAMLAPGLGVASPGCDYPAHLWCSSREIAVACQAESRCANLSRPAADPVELSLYYESLCPACRWFLVQELFTAWLLLPAEALSVTLVPYGNAEVGAGPTRCRGRSPRCHRPRSDRLVLQERNVSGKWHFQCQHGPEECLGNMIETCVMHEAKNFSTYFPVIFCMESGSSVTKNLEACLQVYAPQLDGGRIAACVQGDTGAALMHRNAQLTAALDPPHQYVPWIVVNGKHTDELQAEAEASLLGLICRLYQGEKPKACGGSGAPKAPSGCRR</sequence>
<dbReference type="GO" id="GO:0002376">
    <property type="term" value="P:immune system process"/>
    <property type="evidence" value="ECO:0007669"/>
    <property type="project" value="UniProtKB-KW"/>
</dbReference>
<comment type="subunit">
    <text evidence="2 7">Dimer; disulfide-linked.</text>
</comment>
<keyword evidence="3 7" id="KW-0964">Secreted</keyword>
<evidence type="ECO:0000313" key="9">
    <source>
        <dbReference type="EMBL" id="NXE79698.1"/>
    </source>
</evidence>
<keyword evidence="7" id="KW-1015">Disulfide bond</keyword>
<gene>
    <name evidence="9" type="primary">Ifi30</name>
    <name evidence="9" type="ORF">COCCOC_R00324</name>
</gene>
<dbReference type="PANTHER" id="PTHR13234:SF8">
    <property type="entry name" value="GAMMA-INTERFERON-INDUCIBLE LYSOSOMAL THIOL REDUCTASE"/>
    <property type="match status" value="1"/>
</dbReference>
<evidence type="ECO:0000256" key="8">
    <source>
        <dbReference type="SAM" id="SignalP"/>
    </source>
</evidence>
<accession>A0A7K8PLE6</accession>
<keyword evidence="7" id="KW-0391">Immunity</keyword>
<dbReference type="Proteomes" id="UP000525205">
    <property type="component" value="Unassembled WGS sequence"/>
</dbReference>
<evidence type="ECO:0000256" key="1">
    <source>
        <dbReference type="ARBA" id="ARBA00005679"/>
    </source>
</evidence>
<dbReference type="PANTHER" id="PTHR13234">
    <property type="entry name" value="GAMMA-INTERFERON INDUCIBLE LYSOSOMAL THIOL REDUCTASE GILT"/>
    <property type="match status" value="1"/>
</dbReference>
<feature type="chain" id="PRO_5029498470" description="Gamma-interferon-inducible lysosomal thiol reductase" evidence="8">
    <location>
        <begin position="22"/>
        <end position="283"/>
    </location>
</feature>
<evidence type="ECO:0000313" key="10">
    <source>
        <dbReference type="Proteomes" id="UP000525205"/>
    </source>
</evidence>
<keyword evidence="5 7" id="KW-0325">Glycoprotein</keyword>
<evidence type="ECO:0000256" key="6">
    <source>
        <dbReference type="ARBA" id="ARBA00059163"/>
    </source>
</evidence>
<dbReference type="GO" id="GO:0016671">
    <property type="term" value="F:oxidoreductase activity, acting on a sulfur group of donors, disulfide as acceptor"/>
    <property type="evidence" value="ECO:0007669"/>
    <property type="project" value="UniProtKB-UniRule"/>
</dbReference>